<keyword evidence="2" id="KW-0732">Signal</keyword>
<dbReference type="EMBL" id="CP001349">
    <property type="protein sequence ID" value="ACL55390.1"/>
    <property type="molecule type" value="Genomic_DNA"/>
</dbReference>
<dbReference type="STRING" id="460265.Mnod_0347"/>
<feature type="signal peptide" evidence="2">
    <location>
        <begin position="1"/>
        <end position="28"/>
    </location>
</feature>
<dbReference type="AlphaFoldDB" id="B8IAZ7"/>
<dbReference type="Proteomes" id="UP000008207">
    <property type="component" value="Chromosome"/>
</dbReference>
<evidence type="ECO:0000313" key="4">
    <source>
        <dbReference type="Proteomes" id="UP000008207"/>
    </source>
</evidence>
<reference evidence="3 4" key="1">
    <citation type="submission" date="2009-01" db="EMBL/GenBank/DDBJ databases">
        <title>Complete sequence of chromosome of Methylobacterium nodulans ORS 2060.</title>
        <authorList>
            <consortium name="US DOE Joint Genome Institute"/>
            <person name="Lucas S."/>
            <person name="Copeland A."/>
            <person name="Lapidus A."/>
            <person name="Glavina del Rio T."/>
            <person name="Dalin E."/>
            <person name="Tice H."/>
            <person name="Bruce D."/>
            <person name="Goodwin L."/>
            <person name="Pitluck S."/>
            <person name="Sims D."/>
            <person name="Brettin T."/>
            <person name="Detter J.C."/>
            <person name="Han C."/>
            <person name="Larimer F."/>
            <person name="Land M."/>
            <person name="Hauser L."/>
            <person name="Kyrpides N."/>
            <person name="Ivanova N."/>
            <person name="Marx C.J."/>
            <person name="Richardson P."/>
        </authorList>
    </citation>
    <scope>NUCLEOTIDE SEQUENCE [LARGE SCALE GENOMIC DNA]</scope>
    <source>
        <strain evidence="4">LMG 21967 / CNCM I-2342 / ORS 2060</strain>
    </source>
</reference>
<dbReference type="KEGG" id="mno:Mnod_0347"/>
<dbReference type="OrthoDB" id="7998979at2"/>
<evidence type="ECO:0000256" key="1">
    <source>
        <dbReference type="SAM" id="MobiDB-lite"/>
    </source>
</evidence>
<dbReference type="PROSITE" id="PS51318">
    <property type="entry name" value="TAT"/>
    <property type="match status" value="1"/>
</dbReference>
<organism evidence="3 4">
    <name type="scientific">Methylobacterium nodulans (strain LMG 21967 / CNCM I-2342 / ORS 2060)</name>
    <dbReference type="NCBI Taxonomy" id="460265"/>
    <lineage>
        <taxon>Bacteria</taxon>
        <taxon>Pseudomonadati</taxon>
        <taxon>Pseudomonadota</taxon>
        <taxon>Alphaproteobacteria</taxon>
        <taxon>Hyphomicrobiales</taxon>
        <taxon>Methylobacteriaceae</taxon>
        <taxon>Methylobacterium</taxon>
    </lineage>
</organism>
<accession>B8IAZ7</accession>
<name>B8IAZ7_METNO</name>
<sequence length="100" mass="9888">MSKLFAKRRFLGAAASCVLGLAAGAARAEDFTGFYAGVNVGYGRSLGDGDGRMTRPGALPSPAGDATALPPSAARAATGNPALRPRGRGPTISASSGARP</sequence>
<feature type="region of interest" description="Disordered" evidence="1">
    <location>
        <begin position="46"/>
        <end position="100"/>
    </location>
</feature>
<keyword evidence="4" id="KW-1185">Reference proteome</keyword>
<dbReference type="HOGENOM" id="CLU_2302579_0_0_5"/>
<gene>
    <name evidence="3" type="ordered locus">Mnod_0347</name>
</gene>
<proteinExistence type="predicted"/>
<dbReference type="InterPro" id="IPR006311">
    <property type="entry name" value="TAT_signal"/>
</dbReference>
<feature type="compositionally biased region" description="Low complexity" evidence="1">
    <location>
        <begin position="66"/>
        <end position="78"/>
    </location>
</feature>
<evidence type="ECO:0008006" key="5">
    <source>
        <dbReference type="Google" id="ProtNLM"/>
    </source>
</evidence>
<protein>
    <recommendedName>
        <fullName evidence="5">Porin</fullName>
    </recommendedName>
</protein>
<feature type="chain" id="PRO_5002871474" description="Porin" evidence="2">
    <location>
        <begin position="29"/>
        <end position="100"/>
    </location>
</feature>
<evidence type="ECO:0000313" key="3">
    <source>
        <dbReference type="EMBL" id="ACL55390.1"/>
    </source>
</evidence>
<evidence type="ECO:0000256" key="2">
    <source>
        <dbReference type="SAM" id="SignalP"/>
    </source>
</evidence>
<dbReference type="RefSeq" id="WP_015927101.1">
    <property type="nucleotide sequence ID" value="NC_011894.1"/>
</dbReference>